<evidence type="ECO:0000256" key="1">
    <source>
        <dbReference type="SAM" id="Phobius"/>
    </source>
</evidence>
<name>A0A0E9PW49_ANGAN</name>
<dbReference type="AlphaFoldDB" id="A0A0E9PW49"/>
<evidence type="ECO:0000313" key="2">
    <source>
        <dbReference type="EMBL" id="JAH08305.1"/>
    </source>
</evidence>
<accession>A0A0E9PW49</accession>
<reference evidence="2" key="2">
    <citation type="journal article" date="2015" name="Fish Shellfish Immunol.">
        <title>Early steps in the European eel (Anguilla anguilla)-Vibrio vulnificus interaction in the gills: Role of the RtxA13 toxin.</title>
        <authorList>
            <person name="Callol A."/>
            <person name="Pajuelo D."/>
            <person name="Ebbesson L."/>
            <person name="Teles M."/>
            <person name="MacKenzie S."/>
            <person name="Amaro C."/>
        </authorList>
    </citation>
    <scope>NUCLEOTIDE SEQUENCE</scope>
</reference>
<protein>
    <submittedName>
        <fullName evidence="2">Uncharacterized protein</fullName>
    </submittedName>
</protein>
<proteinExistence type="predicted"/>
<keyword evidence="1" id="KW-0472">Membrane</keyword>
<sequence length="43" mass="5039">MCFSHTYDLIMSALMTLLALKCFEWSSLLYTLKHAGEHRNFSQ</sequence>
<dbReference type="EMBL" id="GBXM01100272">
    <property type="protein sequence ID" value="JAH08305.1"/>
    <property type="molecule type" value="Transcribed_RNA"/>
</dbReference>
<organism evidence="2">
    <name type="scientific">Anguilla anguilla</name>
    <name type="common">European freshwater eel</name>
    <name type="synonym">Muraena anguilla</name>
    <dbReference type="NCBI Taxonomy" id="7936"/>
    <lineage>
        <taxon>Eukaryota</taxon>
        <taxon>Metazoa</taxon>
        <taxon>Chordata</taxon>
        <taxon>Craniata</taxon>
        <taxon>Vertebrata</taxon>
        <taxon>Euteleostomi</taxon>
        <taxon>Actinopterygii</taxon>
        <taxon>Neopterygii</taxon>
        <taxon>Teleostei</taxon>
        <taxon>Anguilliformes</taxon>
        <taxon>Anguillidae</taxon>
        <taxon>Anguilla</taxon>
    </lineage>
</organism>
<reference evidence="2" key="1">
    <citation type="submission" date="2014-11" db="EMBL/GenBank/DDBJ databases">
        <authorList>
            <person name="Amaro Gonzalez C."/>
        </authorList>
    </citation>
    <scope>NUCLEOTIDE SEQUENCE</scope>
</reference>
<keyword evidence="1" id="KW-1133">Transmembrane helix</keyword>
<feature type="transmembrane region" description="Helical" evidence="1">
    <location>
        <begin position="6"/>
        <end position="23"/>
    </location>
</feature>
<keyword evidence="1" id="KW-0812">Transmembrane</keyword>